<dbReference type="InterPro" id="IPR043472">
    <property type="entry name" value="Macro_dom-like"/>
</dbReference>
<dbReference type="GeneTree" id="ENSGT00940000175052"/>
<evidence type="ECO:0000313" key="2">
    <source>
        <dbReference type="Proteomes" id="UP000265000"/>
    </source>
</evidence>
<dbReference type="Ensembl" id="ENSFHET00000025326.1">
    <property type="protein sequence ID" value="ENSFHEP00000016826.1"/>
    <property type="gene ID" value="ENSFHEG00000018528.1"/>
</dbReference>
<reference evidence="1" key="1">
    <citation type="submission" date="2025-08" db="UniProtKB">
        <authorList>
            <consortium name="Ensembl"/>
        </authorList>
    </citation>
    <scope>IDENTIFICATION</scope>
</reference>
<dbReference type="Gene3D" id="3.40.220.10">
    <property type="entry name" value="Leucine Aminopeptidase, subunit E, domain 1"/>
    <property type="match status" value="1"/>
</dbReference>
<dbReference type="AlphaFoldDB" id="A0A3Q2PTB7"/>
<dbReference type="SUPFAM" id="SSF52949">
    <property type="entry name" value="Macro domain-like"/>
    <property type="match status" value="1"/>
</dbReference>
<proteinExistence type="predicted"/>
<organism evidence="1 2">
    <name type="scientific">Fundulus heteroclitus</name>
    <name type="common">Killifish</name>
    <name type="synonym">Mummichog</name>
    <dbReference type="NCBI Taxonomy" id="8078"/>
    <lineage>
        <taxon>Eukaryota</taxon>
        <taxon>Metazoa</taxon>
        <taxon>Chordata</taxon>
        <taxon>Craniata</taxon>
        <taxon>Vertebrata</taxon>
        <taxon>Euteleostomi</taxon>
        <taxon>Actinopterygii</taxon>
        <taxon>Neopterygii</taxon>
        <taxon>Teleostei</taxon>
        <taxon>Neoteleostei</taxon>
        <taxon>Acanthomorphata</taxon>
        <taxon>Ovalentaria</taxon>
        <taxon>Atherinomorphae</taxon>
        <taxon>Cyprinodontiformes</taxon>
        <taxon>Fundulidae</taxon>
        <taxon>Fundulus</taxon>
    </lineage>
</organism>
<name>A0A3Q2PTB7_FUNHE</name>
<sequence length="64" mass="7422">MSEDRWRLKHVTRHLFSSSMDESLAHCISDDCHMGAGISVMFRKKFWRVRQRLAAALKVCSALN</sequence>
<protein>
    <submittedName>
        <fullName evidence="1">Uncharacterized protein</fullName>
    </submittedName>
</protein>
<accession>A0A3Q2PTB7</accession>
<reference evidence="1" key="2">
    <citation type="submission" date="2025-09" db="UniProtKB">
        <authorList>
            <consortium name="Ensembl"/>
        </authorList>
    </citation>
    <scope>IDENTIFICATION</scope>
</reference>
<evidence type="ECO:0000313" key="1">
    <source>
        <dbReference type="Ensembl" id="ENSFHEP00000016826.1"/>
    </source>
</evidence>
<dbReference type="Proteomes" id="UP000265000">
    <property type="component" value="Unplaced"/>
</dbReference>
<keyword evidence="2" id="KW-1185">Reference proteome</keyword>